<protein>
    <recommendedName>
        <fullName evidence="1 4">Thymidylate synthase</fullName>
        <ecNumber evidence="1 4">2.1.1.45</ecNumber>
    </recommendedName>
</protein>
<reference evidence="6 7" key="1">
    <citation type="submission" date="2020-01" db="EMBL/GenBank/DDBJ databases">
        <title>Draft genome assembly of Ensifer adhaerens T173.</title>
        <authorList>
            <person name="Craig J.E."/>
            <person name="Stinchcombe J.R."/>
        </authorList>
    </citation>
    <scope>NUCLEOTIDE SEQUENCE [LARGE SCALE GENOMIC DNA]</scope>
    <source>
        <strain evidence="6 7">T173</strain>
    </source>
</reference>
<dbReference type="AlphaFoldDB" id="A0AAW4FLZ2"/>
<evidence type="ECO:0000256" key="2">
    <source>
        <dbReference type="ARBA" id="ARBA00022603"/>
    </source>
</evidence>
<evidence type="ECO:0000259" key="5">
    <source>
        <dbReference type="Pfam" id="PF00303"/>
    </source>
</evidence>
<dbReference type="InterPro" id="IPR045097">
    <property type="entry name" value="Thymidate_synth/dCMP_Mease"/>
</dbReference>
<keyword evidence="3 6" id="KW-0808">Transferase</keyword>
<dbReference type="Proteomes" id="UP000744980">
    <property type="component" value="Unassembled WGS sequence"/>
</dbReference>
<name>A0AAW4FLZ2_9HYPH</name>
<dbReference type="Pfam" id="PF00303">
    <property type="entry name" value="Thymidylat_synt"/>
    <property type="match status" value="1"/>
</dbReference>
<dbReference type="GO" id="GO:0004799">
    <property type="term" value="F:thymidylate synthase activity"/>
    <property type="evidence" value="ECO:0007669"/>
    <property type="project" value="UniProtKB-UniRule"/>
</dbReference>
<proteinExistence type="predicted"/>
<dbReference type="PANTHER" id="PTHR11548">
    <property type="entry name" value="THYMIDYLATE SYNTHASE 1"/>
    <property type="match status" value="1"/>
</dbReference>
<accession>A0AAW4FLZ2</accession>
<feature type="domain" description="Thymidylate synthase/dCMP hydroxymethylase" evidence="5">
    <location>
        <begin position="5"/>
        <end position="100"/>
    </location>
</feature>
<dbReference type="GO" id="GO:0006231">
    <property type="term" value="P:dTMP biosynthetic process"/>
    <property type="evidence" value="ECO:0007669"/>
    <property type="project" value="InterPro"/>
</dbReference>
<dbReference type="EMBL" id="WXFA01000008">
    <property type="protein sequence ID" value="MBM3092211.1"/>
    <property type="molecule type" value="Genomic_DNA"/>
</dbReference>
<dbReference type="GO" id="GO:0005829">
    <property type="term" value="C:cytosol"/>
    <property type="evidence" value="ECO:0007669"/>
    <property type="project" value="TreeGrafter"/>
</dbReference>
<dbReference type="SUPFAM" id="SSF55831">
    <property type="entry name" value="Thymidylate synthase/dCMP hydroxymethylase"/>
    <property type="match status" value="1"/>
</dbReference>
<gene>
    <name evidence="6" type="primary">thyA</name>
    <name evidence="6" type="ORF">GFB56_15500</name>
</gene>
<dbReference type="PANTHER" id="PTHR11548:SF9">
    <property type="entry name" value="THYMIDYLATE SYNTHASE"/>
    <property type="match status" value="1"/>
</dbReference>
<evidence type="ECO:0000313" key="7">
    <source>
        <dbReference type="Proteomes" id="UP000744980"/>
    </source>
</evidence>
<evidence type="ECO:0000256" key="1">
    <source>
        <dbReference type="ARBA" id="ARBA00011947"/>
    </source>
</evidence>
<dbReference type="InterPro" id="IPR023451">
    <property type="entry name" value="Thymidate_synth/dCMP_Mease_dom"/>
</dbReference>
<comment type="caution">
    <text evidence="6">The sequence shown here is derived from an EMBL/GenBank/DDBJ whole genome shotgun (WGS) entry which is preliminary data.</text>
</comment>
<dbReference type="Gene3D" id="3.30.572.10">
    <property type="entry name" value="Thymidylate synthase/dCMP hydroxymethylase domain"/>
    <property type="match status" value="1"/>
</dbReference>
<dbReference type="EC" id="2.1.1.45" evidence="1 4"/>
<evidence type="ECO:0000313" key="6">
    <source>
        <dbReference type="EMBL" id="MBM3092211.1"/>
    </source>
</evidence>
<keyword evidence="2 6" id="KW-0489">Methyltransferase</keyword>
<sequence length="100" mass="11158">MNAKSVDVGKPFNIASYALLTMMVAQVTGLKPGDFVHTFGDAHIYHNHFDQARLQLARTPKTLPTMQIKPDVKDLFSFRFEDFTLVGYEADSTIKAPIAV</sequence>
<keyword evidence="7" id="KW-1185">Reference proteome</keyword>
<dbReference type="InterPro" id="IPR000398">
    <property type="entry name" value="Thymidylate_synthase"/>
</dbReference>
<dbReference type="GO" id="GO:0032259">
    <property type="term" value="P:methylation"/>
    <property type="evidence" value="ECO:0007669"/>
    <property type="project" value="UniProtKB-KW"/>
</dbReference>
<organism evidence="6 7">
    <name type="scientific">Ensifer canadensis</name>
    <dbReference type="NCBI Taxonomy" id="555315"/>
    <lineage>
        <taxon>Bacteria</taxon>
        <taxon>Pseudomonadati</taxon>
        <taxon>Pseudomonadota</taxon>
        <taxon>Alphaproteobacteria</taxon>
        <taxon>Hyphomicrobiales</taxon>
        <taxon>Rhizobiaceae</taxon>
        <taxon>Sinorhizobium/Ensifer group</taxon>
        <taxon>Ensifer</taxon>
    </lineage>
</organism>
<dbReference type="InterPro" id="IPR036926">
    <property type="entry name" value="Thymidate_synth/dCMP_Mease_sf"/>
</dbReference>
<dbReference type="NCBIfam" id="TIGR03284">
    <property type="entry name" value="thym_sym"/>
    <property type="match status" value="1"/>
</dbReference>
<evidence type="ECO:0000256" key="4">
    <source>
        <dbReference type="NCBIfam" id="TIGR03284"/>
    </source>
</evidence>
<evidence type="ECO:0000256" key="3">
    <source>
        <dbReference type="ARBA" id="ARBA00022679"/>
    </source>
</evidence>
<dbReference type="RefSeq" id="WP_203528175.1">
    <property type="nucleotide sequence ID" value="NZ_WXFA01000008.1"/>
</dbReference>